<dbReference type="InterPro" id="IPR000845">
    <property type="entry name" value="Nucleoside_phosphorylase_d"/>
</dbReference>
<sequence>MAERSRYTAKDYVVGWICALAVELAASAAMFDEEHDNAMLDSDDDNFYAFGRMAGHNVVIACLESGRIGLVSAAHVAVAMKSTFRMLRFGLMVGIGAGVPSNEHDIRLGDVVVSRPFGKFNGVVQYDMGKTTTGNQVVRTGAMNSPPRVLLTATTAMEADSFKDRLKVPEYLKQIGTEFPKFAFPANVEDSLYEPDSIHVGGPTCKNCKAGLIEREERNNTNVVIHYGTIASGNQVMKNGVTRDQLSQELGIILCFEMEAAGLMNTFPCTVVRGICDYADSHKNKKWQPYAAAAAAAVAKELLRHVRPAEIKEAKTINHIMNDVIPTLTRAMATAESLRQDERDEKALEWLSDINFSAAQNTVYTSRTAGTGEWLFVDQNYIAWRDSHRGLLWLYGPAGCGKSVLTSAIVNDLKRICALDDTKIVAYWYFQFSNTATHDLSQMIRCLLRQLSSTPLSSAILDLWLRHKLRGSQPSLSELVAALDKVIQDFKQKIFVVLDALDECPQSERTHLLDFISHFAQSKFENLCILATSRAEPDIRDAMRKATPRYMDIGQRMKSDITKHVRIALSNQTLARWGPRAVSLMENELLLSDETRFRWADLQIRRLLLCTTEDRIWSALKTVPRTLEETYAAALERIEEDDRESVQKILMWLAFSARELTLNEVAAVAGFRFSEDVLRICTSLLVTIIDTYSGEVVKLGHFSVKEFLVCRHLEDKALEWFNFSGHLANAKIASMSLSALLGRDQWATVQGESSRFGKHLSKYAAEFWPSHVRETDDSPDMMEIQSQINLLFTSSADGPYQQWLGIHDPETRYNRTFEKTSRTAKDFPQPLYTAALLGLRATVEHLFRDGTQLSKSEGRFRNALGAAAVSGSLDVVKFLMPHYDFTTEILNISHVFRELRENIRPVLAVFLDAEAGLILNKTVFEATMDNVAREEILDVLLRRLETMLDRNELRVESMTTLLETAAGYTNLKFPNGLVPLLNLILNHWSSNVSVPEMVVKAAALSYSFGNNSIEHLLKRKASSIHISEDILRAFRGKYELDSIWELILTPNGPSISFTDAVFQAALENSNGERLLAIVPATEDARIAVTEVTLQLAIQKGELMLLIKYRRKLRLSMSEDFLISALGAAGEEEGLEMIEWLTEKSDSEVRISKSILASAVQNDRINEKTMRRLLDRCGPAVPFTEEMLYSPPRPLFFEKERAFESARRRLFHDDKKIRWLLGQKEWSGSVTESLLKIAASIASPQVMQILLDRSDPPSRITEEVLQAAVDPLNPPMVKLLLRQPKLDAKTVPEMLFVQVLGDFDGDPELVQLLAKNFRPRARNSQLIIAKAAATSGVEANLVALRENCDTEALPPQILSIFHLHRAARTGDTTLASDALATGVDPDIKDILGRSPLAKTCISSHAAIARQLLASPRVDVNLRDNKGRTPIFYAVQLGSLELTELLLQAGADLDIEDDDGDTPLSIAAFDSWREISLLGRLQKHRAKINNEPAFADFF</sequence>
<evidence type="ECO:0000256" key="2">
    <source>
        <dbReference type="PROSITE-ProRule" id="PRU00023"/>
    </source>
</evidence>
<evidence type="ECO:0000256" key="1">
    <source>
        <dbReference type="ARBA" id="ARBA00022737"/>
    </source>
</evidence>
<dbReference type="Pfam" id="PF12796">
    <property type="entry name" value="Ank_2"/>
    <property type="match status" value="1"/>
</dbReference>
<dbReference type="InterPro" id="IPR056884">
    <property type="entry name" value="NPHP3-like_N"/>
</dbReference>
<keyword evidence="2" id="KW-0040">ANK repeat</keyword>
<dbReference type="HOGENOM" id="CLU_000288_34_2_1"/>
<accession>A0A0D2CWP1</accession>
<dbReference type="InterPro" id="IPR036770">
    <property type="entry name" value="Ankyrin_rpt-contain_sf"/>
</dbReference>
<dbReference type="SMART" id="SM00248">
    <property type="entry name" value="ANK"/>
    <property type="match status" value="5"/>
</dbReference>
<dbReference type="PROSITE" id="PS50088">
    <property type="entry name" value="ANK_REPEAT"/>
    <property type="match status" value="1"/>
</dbReference>
<evidence type="ECO:0000259" key="5">
    <source>
        <dbReference type="Pfam" id="PF24883"/>
    </source>
</evidence>
<dbReference type="Gene3D" id="3.40.50.300">
    <property type="entry name" value="P-loop containing nucleotide triphosphate hydrolases"/>
    <property type="match status" value="1"/>
</dbReference>
<name>A0A0D2CWP1_9EURO</name>
<proteinExistence type="predicted"/>
<dbReference type="OrthoDB" id="4160849at2759"/>
<evidence type="ECO:0000259" key="4">
    <source>
        <dbReference type="Pfam" id="PF01048"/>
    </source>
</evidence>
<keyword evidence="7" id="KW-1185">Reference proteome</keyword>
<feature type="domain" description="Nephrocystin 3-like N-terminal" evidence="5">
    <location>
        <begin position="370"/>
        <end position="534"/>
    </location>
</feature>
<dbReference type="InterPro" id="IPR053137">
    <property type="entry name" value="NLR-like"/>
</dbReference>
<evidence type="ECO:0000313" key="7">
    <source>
        <dbReference type="Proteomes" id="UP000054466"/>
    </source>
</evidence>
<dbReference type="GeneID" id="27346895"/>
<dbReference type="PANTHER" id="PTHR46082">
    <property type="entry name" value="ATP/GTP-BINDING PROTEIN-RELATED"/>
    <property type="match status" value="1"/>
</dbReference>
<evidence type="ECO:0000313" key="6">
    <source>
        <dbReference type="EMBL" id="KIW28009.1"/>
    </source>
</evidence>
<dbReference type="PANTHER" id="PTHR46082:SF11">
    <property type="entry name" value="AAA+ ATPASE DOMAIN-CONTAINING PROTEIN-RELATED"/>
    <property type="match status" value="1"/>
</dbReference>
<reference evidence="6 7" key="1">
    <citation type="submission" date="2015-01" db="EMBL/GenBank/DDBJ databases">
        <title>The Genome Sequence of Cladophialophora immunda CBS83496.</title>
        <authorList>
            <consortium name="The Broad Institute Genomics Platform"/>
            <person name="Cuomo C."/>
            <person name="de Hoog S."/>
            <person name="Gorbushina A."/>
            <person name="Stielow B."/>
            <person name="Teixiera M."/>
            <person name="Abouelleil A."/>
            <person name="Chapman S.B."/>
            <person name="Priest M."/>
            <person name="Young S.K."/>
            <person name="Wortman J."/>
            <person name="Nusbaum C."/>
            <person name="Birren B."/>
        </authorList>
    </citation>
    <scope>NUCLEOTIDE SEQUENCE [LARGE SCALE GENOMIC DNA]</scope>
    <source>
        <strain evidence="6 7">CBS 83496</strain>
    </source>
</reference>
<dbReference type="SUPFAM" id="SSF53167">
    <property type="entry name" value="Purine and uridine phosphorylases"/>
    <property type="match status" value="1"/>
</dbReference>
<dbReference type="Pfam" id="PF24883">
    <property type="entry name" value="NPHP3_N"/>
    <property type="match status" value="1"/>
</dbReference>
<keyword evidence="1" id="KW-0677">Repeat</keyword>
<dbReference type="VEuPathDB" id="FungiDB:PV07_07701"/>
<organism evidence="6 7">
    <name type="scientific">Cladophialophora immunda</name>
    <dbReference type="NCBI Taxonomy" id="569365"/>
    <lineage>
        <taxon>Eukaryota</taxon>
        <taxon>Fungi</taxon>
        <taxon>Dikarya</taxon>
        <taxon>Ascomycota</taxon>
        <taxon>Pezizomycotina</taxon>
        <taxon>Eurotiomycetes</taxon>
        <taxon>Chaetothyriomycetidae</taxon>
        <taxon>Chaetothyriales</taxon>
        <taxon>Herpotrichiellaceae</taxon>
        <taxon>Cladophialophora</taxon>
    </lineage>
</organism>
<feature type="transmembrane region" description="Helical" evidence="3">
    <location>
        <begin position="12"/>
        <end position="31"/>
    </location>
</feature>
<dbReference type="Pfam" id="PF01048">
    <property type="entry name" value="PNP_UDP_1"/>
    <property type="match status" value="1"/>
</dbReference>
<keyword evidence="3" id="KW-0812">Transmembrane</keyword>
<keyword evidence="3" id="KW-1133">Transmembrane helix</keyword>
<dbReference type="GO" id="GO:0003824">
    <property type="term" value="F:catalytic activity"/>
    <property type="evidence" value="ECO:0007669"/>
    <property type="project" value="InterPro"/>
</dbReference>
<dbReference type="EMBL" id="KN847043">
    <property type="protein sequence ID" value="KIW28009.1"/>
    <property type="molecule type" value="Genomic_DNA"/>
</dbReference>
<feature type="domain" description="Nucleoside phosphorylase" evidence="4">
    <location>
        <begin position="44"/>
        <end position="303"/>
    </location>
</feature>
<dbReference type="GO" id="GO:0009116">
    <property type="term" value="P:nucleoside metabolic process"/>
    <property type="evidence" value="ECO:0007669"/>
    <property type="project" value="InterPro"/>
</dbReference>
<feature type="repeat" description="ANK" evidence="2">
    <location>
        <begin position="1424"/>
        <end position="1456"/>
    </location>
</feature>
<evidence type="ECO:0008006" key="8">
    <source>
        <dbReference type="Google" id="ProtNLM"/>
    </source>
</evidence>
<dbReference type="SUPFAM" id="SSF52540">
    <property type="entry name" value="P-loop containing nucleoside triphosphate hydrolases"/>
    <property type="match status" value="1"/>
</dbReference>
<dbReference type="SUPFAM" id="SSF48403">
    <property type="entry name" value="Ankyrin repeat"/>
    <property type="match status" value="1"/>
</dbReference>
<gene>
    <name evidence="6" type="ORF">PV07_07701</name>
</gene>
<dbReference type="InterPro" id="IPR027417">
    <property type="entry name" value="P-loop_NTPase"/>
</dbReference>
<dbReference type="Gene3D" id="3.40.50.1580">
    <property type="entry name" value="Nucleoside phosphorylase domain"/>
    <property type="match status" value="1"/>
</dbReference>
<protein>
    <recommendedName>
        <fullName evidence="8">NACHT domain-containing protein</fullName>
    </recommendedName>
</protein>
<dbReference type="InterPro" id="IPR035994">
    <property type="entry name" value="Nucleoside_phosphorylase_sf"/>
</dbReference>
<dbReference type="InterPro" id="IPR002110">
    <property type="entry name" value="Ankyrin_rpt"/>
</dbReference>
<dbReference type="Proteomes" id="UP000054466">
    <property type="component" value="Unassembled WGS sequence"/>
</dbReference>
<keyword evidence="3" id="KW-0472">Membrane</keyword>
<dbReference type="Gene3D" id="1.25.40.20">
    <property type="entry name" value="Ankyrin repeat-containing domain"/>
    <property type="match status" value="1"/>
</dbReference>
<evidence type="ECO:0000256" key="3">
    <source>
        <dbReference type="SAM" id="Phobius"/>
    </source>
</evidence>
<dbReference type="STRING" id="569365.A0A0D2CWP1"/>
<dbReference type="RefSeq" id="XP_016248225.1">
    <property type="nucleotide sequence ID" value="XM_016394806.1"/>
</dbReference>
<dbReference type="PROSITE" id="PS50297">
    <property type="entry name" value="ANK_REP_REGION"/>
    <property type="match status" value="1"/>
</dbReference>